<accession>A0AAV4FUA9</accession>
<dbReference type="EMBL" id="BMAT01000940">
    <property type="protein sequence ID" value="GFR76714.1"/>
    <property type="molecule type" value="Genomic_DNA"/>
</dbReference>
<name>A0AAV4FUA9_9GAST</name>
<reference evidence="1 2" key="1">
    <citation type="journal article" date="2021" name="Elife">
        <title>Chloroplast acquisition without the gene transfer in kleptoplastic sea slugs, Plakobranchus ocellatus.</title>
        <authorList>
            <person name="Maeda T."/>
            <person name="Takahashi S."/>
            <person name="Yoshida T."/>
            <person name="Shimamura S."/>
            <person name="Takaki Y."/>
            <person name="Nagai Y."/>
            <person name="Toyoda A."/>
            <person name="Suzuki Y."/>
            <person name="Arimoto A."/>
            <person name="Ishii H."/>
            <person name="Satoh N."/>
            <person name="Nishiyama T."/>
            <person name="Hasebe M."/>
            <person name="Maruyama T."/>
            <person name="Minagawa J."/>
            <person name="Obokata J."/>
            <person name="Shigenobu S."/>
        </authorList>
    </citation>
    <scope>NUCLEOTIDE SEQUENCE [LARGE SCALE GENOMIC DNA]</scope>
</reference>
<comment type="caution">
    <text evidence="1">The sequence shown here is derived from an EMBL/GenBank/DDBJ whole genome shotgun (WGS) entry which is preliminary data.</text>
</comment>
<gene>
    <name evidence="1" type="ORF">ElyMa_000489500</name>
</gene>
<dbReference type="PANTHER" id="PTHR11439">
    <property type="entry name" value="GAG-POL-RELATED RETROTRANSPOSON"/>
    <property type="match status" value="1"/>
</dbReference>
<evidence type="ECO:0000313" key="2">
    <source>
        <dbReference type="Proteomes" id="UP000762676"/>
    </source>
</evidence>
<proteinExistence type="predicted"/>
<dbReference type="AlphaFoldDB" id="A0AAV4FUA9"/>
<protein>
    <submittedName>
        <fullName evidence="1">Retrovirus-related pol polyprotein from transposon tnt 1-94</fullName>
    </submittedName>
</protein>
<keyword evidence="2" id="KW-1185">Reference proteome</keyword>
<dbReference type="Proteomes" id="UP000762676">
    <property type="component" value="Unassembled WGS sequence"/>
</dbReference>
<dbReference type="PANTHER" id="PTHR11439:SF463">
    <property type="entry name" value="REVERSE TRANSCRIPTASE TY1_COPIA-TYPE DOMAIN-CONTAINING PROTEIN"/>
    <property type="match status" value="1"/>
</dbReference>
<evidence type="ECO:0000313" key="1">
    <source>
        <dbReference type="EMBL" id="GFR76714.1"/>
    </source>
</evidence>
<sequence>MTDCKPKYTPCAINLNKFLNEPAEKADARLHKEIVGSLIYIMTATRPDLCYVVTRLSQYMAEPTKNHMVAAKHVLRYLKATIDQKLTYVKTSNVENIKLVGACDADWGNCADDRKSITGYGFRVTRVFL</sequence>
<organism evidence="1 2">
    <name type="scientific">Elysia marginata</name>
    <dbReference type="NCBI Taxonomy" id="1093978"/>
    <lineage>
        <taxon>Eukaryota</taxon>
        <taxon>Metazoa</taxon>
        <taxon>Spiralia</taxon>
        <taxon>Lophotrochozoa</taxon>
        <taxon>Mollusca</taxon>
        <taxon>Gastropoda</taxon>
        <taxon>Heterobranchia</taxon>
        <taxon>Euthyneura</taxon>
        <taxon>Panpulmonata</taxon>
        <taxon>Sacoglossa</taxon>
        <taxon>Placobranchoidea</taxon>
        <taxon>Plakobranchidae</taxon>
        <taxon>Elysia</taxon>
    </lineage>
</organism>